<dbReference type="AlphaFoldDB" id="A0A0G4P8E2"/>
<protein>
    <submittedName>
        <fullName evidence="1">Str. FM013</fullName>
    </submittedName>
</protein>
<organism evidence="1 2">
    <name type="scientific">Penicillium camemberti (strain FM 013)</name>
    <dbReference type="NCBI Taxonomy" id="1429867"/>
    <lineage>
        <taxon>Eukaryota</taxon>
        <taxon>Fungi</taxon>
        <taxon>Dikarya</taxon>
        <taxon>Ascomycota</taxon>
        <taxon>Pezizomycotina</taxon>
        <taxon>Eurotiomycetes</taxon>
        <taxon>Eurotiomycetidae</taxon>
        <taxon>Eurotiales</taxon>
        <taxon>Aspergillaceae</taxon>
        <taxon>Penicillium</taxon>
    </lineage>
</organism>
<evidence type="ECO:0000313" key="2">
    <source>
        <dbReference type="Proteomes" id="UP000053732"/>
    </source>
</evidence>
<dbReference type="Proteomes" id="UP000053732">
    <property type="component" value="Unassembled WGS sequence"/>
</dbReference>
<proteinExistence type="predicted"/>
<dbReference type="EMBL" id="HG793141">
    <property type="protein sequence ID" value="CRL22575.1"/>
    <property type="molecule type" value="Genomic_DNA"/>
</dbReference>
<reference evidence="1 2" key="1">
    <citation type="journal article" date="2014" name="Nat. Commun.">
        <title>Multiple recent horizontal transfers of a large genomic region in cheese making fungi.</title>
        <authorList>
            <person name="Cheeseman K."/>
            <person name="Ropars J."/>
            <person name="Renault P."/>
            <person name="Dupont J."/>
            <person name="Gouzy J."/>
            <person name="Branca A."/>
            <person name="Abraham A.L."/>
            <person name="Ceppi M."/>
            <person name="Conseiller E."/>
            <person name="Debuchy R."/>
            <person name="Malagnac F."/>
            <person name="Goarin A."/>
            <person name="Silar P."/>
            <person name="Lacoste S."/>
            <person name="Sallet E."/>
            <person name="Bensimon A."/>
            <person name="Giraud T."/>
            <person name="Brygoo Y."/>
        </authorList>
    </citation>
    <scope>NUCLEOTIDE SEQUENCE [LARGE SCALE GENOMIC DNA]</scope>
    <source>
        <strain evidence="2">FM 013</strain>
    </source>
</reference>
<sequence length="123" mass="13937">MPDLTSTGATTAQVAKAAQRGVHALLENIQASERLGELLNKVGRQLLSVKKRLETIIPEVEAIDINRKQYVLQDRRLALKRIARESEAYEIRTQYHRNVLSELLSEISRLRSGQPVYTEEGAR</sequence>
<name>A0A0G4P8E2_PENC3</name>
<accession>A0A0G4P8E2</accession>
<evidence type="ECO:0000313" key="1">
    <source>
        <dbReference type="EMBL" id="CRL22575.1"/>
    </source>
</evidence>
<keyword evidence="2" id="KW-1185">Reference proteome</keyword>
<gene>
    <name evidence="1" type="ORF">PCAMFM013_S008g000004</name>
</gene>